<organism evidence="8 9">
    <name type="scientific">Salix koriyanagi</name>
    <dbReference type="NCBI Taxonomy" id="2511006"/>
    <lineage>
        <taxon>Eukaryota</taxon>
        <taxon>Viridiplantae</taxon>
        <taxon>Streptophyta</taxon>
        <taxon>Embryophyta</taxon>
        <taxon>Tracheophyta</taxon>
        <taxon>Spermatophyta</taxon>
        <taxon>Magnoliopsida</taxon>
        <taxon>eudicotyledons</taxon>
        <taxon>Gunneridae</taxon>
        <taxon>Pentapetalae</taxon>
        <taxon>rosids</taxon>
        <taxon>fabids</taxon>
        <taxon>Malpighiales</taxon>
        <taxon>Salicaceae</taxon>
        <taxon>Saliceae</taxon>
        <taxon>Salix</taxon>
    </lineage>
</organism>
<keyword evidence="3" id="KW-0472">Membrane</keyword>
<comment type="subcellular location">
    <subcellularLocation>
        <location evidence="1">Cell membrane</location>
        <topology evidence="1">Lipid-anchor</topology>
        <topology evidence="1">GPI-anchor</topology>
    </subcellularLocation>
</comment>
<accession>A0A9Q0V0Y2</accession>
<dbReference type="Proteomes" id="UP001151752">
    <property type="component" value="Chromosome 4"/>
</dbReference>
<evidence type="ECO:0000256" key="3">
    <source>
        <dbReference type="ARBA" id="ARBA00022622"/>
    </source>
</evidence>
<keyword evidence="3" id="KW-0336">GPI-anchor</keyword>
<proteinExistence type="inferred from homology"/>
<dbReference type="GO" id="GO:0052324">
    <property type="term" value="P:plant-type cell wall cellulose biosynthetic process"/>
    <property type="evidence" value="ECO:0007669"/>
    <property type="project" value="TreeGrafter"/>
</dbReference>
<dbReference type="InterPro" id="IPR056900">
    <property type="entry name" value="COB_C"/>
</dbReference>
<sequence length="113" mass="12884">MTVVSLDGNSTVYPPANLTLLAPDPGYTCGPVVETTPTVSSDLGGRRRVQVYNVEKADTVQCTDHICPGRVHWHVKNNYMDRWRVKMTISNYNYKKNYSNWNVLVQHPGFRQN</sequence>
<evidence type="ECO:0000256" key="4">
    <source>
        <dbReference type="ARBA" id="ARBA00022729"/>
    </source>
</evidence>
<comment type="similarity">
    <text evidence="2">Belongs to the COBRA family.</text>
</comment>
<dbReference type="InterPro" id="IPR006918">
    <property type="entry name" value="COBRA_pln"/>
</dbReference>
<keyword evidence="9" id="KW-1185">Reference proteome</keyword>
<feature type="domain" description="COBRA C-terminal" evidence="7">
    <location>
        <begin position="52"/>
        <end position="109"/>
    </location>
</feature>
<evidence type="ECO:0000256" key="2">
    <source>
        <dbReference type="ARBA" id="ARBA00005507"/>
    </source>
</evidence>
<keyword evidence="4" id="KW-0732">Signal</keyword>
<gene>
    <name evidence="8" type="ORF">OIU74_004038</name>
</gene>
<reference evidence="8" key="1">
    <citation type="submission" date="2022-11" db="EMBL/GenBank/DDBJ databases">
        <authorList>
            <person name="Hyden B.L."/>
            <person name="Feng K."/>
            <person name="Yates T."/>
            <person name="Jawdy S."/>
            <person name="Smart L.B."/>
            <person name="Muchero W."/>
        </authorList>
    </citation>
    <scope>NUCLEOTIDE SEQUENCE</scope>
    <source>
        <tissue evidence="8">Shoot tip</tissue>
    </source>
</reference>
<dbReference type="EMBL" id="JAPFFM010000010">
    <property type="protein sequence ID" value="KAJ6739195.1"/>
    <property type="molecule type" value="Genomic_DNA"/>
</dbReference>
<dbReference type="PANTHER" id="PTHR31673">
    <property type="entry name" value="PROTEIN COBRA"/>
    <property type="match status" value="1"/>
</dbReference>
<evidence type="ECO:0000259" key="7">
    <source>
        <dbReference type="Pfam" id="PF25079"/>
    </source>
</evidence>
<evidence type="ECO:0000256" key="6">
    <source>
        <dbReference type="ARBA" id="ARBA00023288"/>
    </source>
</evidence>
<dbReference type="GO" id="GO:0098552">
    <property type="term" value="C:side of membrane"/>
    <property type="evidence" value="ECO:0007669"/>
    <property type="project" value="UniProtKB-KW"/>
</dbReference>
<keyword evidence="5" id="KW-0325">Glycoprotein</keyword>
<evidence type="ECO:0000256" key="5">
    <source>
        <dbReference type="ARBA" id="ARBA00023180"/>
    </source>
</evidence>
<dbReference type="AlphaFoldDB" id="A0A9Q0V0Y2"/>
<reference evidence="8" key="2">
    <citation type="journal article" date="2023" name="Int. J. Mol. Sci.">
        <title>De Novo Assembly and Annotation of 11 Diverse Shrub Willow (Salix) Genomes Reveals Novel Gene Organization in Sex-Linked Regions.</title>
        <authorList>
            <person name="Hyden B."/>
            <person name="Feng K."/>
            <person name="Yates T.B."/>
            <person name="Jawdy S."/>
            <person name="Cereghino C."/>
            <person name="Smart L.B."/>
            <person name="Muchero W."/>
        </authorList>
    </citation>
    <scope>NUCLEOTIDE SEQUENCE</scope>
    <source>
        <tissue evidence="8">Shoot tip</tissue>
    </source>
</reference>
<dbReference type="GO" id="GO:0010215">
    <property type="term" value="P:cellulose microfibril organization"/>
    <property type="evidence" value="ECO:0007669"/>
    <property type="project" value="InterPro"/>
</dbReference>
<evidence type="ECO:0000313" key="8">
    <source>
        <dbReference type="EMBL" id="KAJ6739195.1"/>
    </source>
</evidence>
<name>A0A9Q0V0Y2_9ROSI</name>
<protein>
    <submittedName>
        <fullName evidence="8">COBRA-LIKE PROTEIN</fullName>
    </submittedName>
</protein>
<evidence type="ECO:0000313" key="9">
    <source>
        <dbReference type="Proteomes" id="UP001151752"/>
    </source>
</evidence>
<dbReference type="PANTHER" id="PTHR31673:SF41">
    <property type="entry name" value="COBRA-LIKE PROTEIN"/>
    <property type="match status" value="1"/>
</dbReference>
<dbReference type="GO" id="GO:0005886">
    <property type="term" value="C:plasma membrane"/>
    <property type="evidence" value="ECO:0007669"/>
    <property type="project" value="UniProtKB-SubCell"/>
</dbReference>
<keyword evidence="6" id="KW-0449">Lipoprotein</keyword>
<comment type="caution">
    <text evidence="8">The sequence shown here is derived from an EMBL/GenBank/DDBJ whole genome shotgun (WGS) entry which is preliminary data.</text>
</comment>
<dbReference type="Pfam" id="PF25079">
    <property type="entry name" value="COB_C"/>
    <property type="match status" value="1"/>
</dbReference>
<evidence type="ECO:0000256" key="1">
    <source>
        <dbReference type="ARBA" id="ARBA00004609"/>
    </source>
</evidence>